<dbReference type="InterPro" id="IPR010898">
    <property type="entry name" value="Hpre_diP_synth_I"/>
</dbReference>
<name>A0ABV8MQP4_9NEIS</name>
<evidence type="ECO:0000313" key="2">
    <source>
        <dbReference type="EMBL" id="MFC4159987.1"/>
    </source>
</evidence>
<protein>
    <submittedName>
        <fullName evidence="2">Gx transporter family protein</fullName>
    </submittedName>
</protein>
<dbReference type="Proteomes" id="UP001595791">
    <property type="component" value="Unassembled WGS sequence"/>
</dbReference>
<dbReference type="EMBL" id="JBHSBU010000001">
    <property type="protein sequence ID" value="MFC4159987.1"/>
    <property type="molecule type" value="Genomic_DNA"/>
</dbReference>
<reference evidence="3" key="1">
    <citation type="journal article" date="2019" name="Int. J. Syst. Evol. Microbiol.">
        <title>The Global Catalogue of Microorganisms (GCM) 10K type strain sequencing project: providing services to taxonomists for standard genome sequencing and annotation.</title>
        <authorList>
            <consortium name="The Broad Institute Genomics Platform"/>
            <consortium name="The Broad Institute Genome Sequencing Center for Infectious Disease"/>
            <person name="Wu L."/>
            <person name="Ma J."/>
        </authorList>
    </citation>
    <scope>NUCLEOTIDE SEQUENCE [LARGE SCALE GENOMIC DNA]</scope>
    <source>
        <strain evidence="3">LMG 29894</strain>
    </source>
</reference>
<proteinExistence type="predicted"/>
<keyword evidence="1" id="KW-1133">Transmembrane helix</keyword>
<evidence type="ECO:0000256" key="1">
    <source>
        <dbReference type="SAM" id="Phobius"/>
    </source>
</evidence>
<organism evidence="2 3">
    <name type="scientific">Chitinimonas lacunae</name>
    <dbReference type="NCBI Taxonomy" id="1963018"/>
    <lineage>
        <taxon>Bacteria</taxon>
        <taxon>Pseudomonadati</taxon>
        <taxon>Pseudomonadota</taxon>
        <taxon>Betaproteobacteria</taxon>
        <taxon>Neisseriales</taxon>
        <taxon>Chitinibacteraceae</taxon>
        <taxon>Chitinimonas</taxon>
    </lineage>
</organism>
<dbReference type="Pfam" id="PF07456">
    <property type="entry name" value="Hpre_diP_synt_I"/>
    <property type="match status" value="1"/>
</dbReference>
<dbReference type="Gene3D" id="1.10.1760.20">
    <property type="match status" value="1"/>
</dbReference>
<feature type="transmembrane region" description="Helical" evidence="1">
    <location>
        <begin position="107"/>
        <end position="128"/>
    </location>
</feature>
<keyword evidence="1" id="KW-0472">Membrane</keyword>
<gene>
    <name evidence="2" type="ORF">ACFOW7_11580</name>
</gene>
<comment type="caution">
    <text evidence="2">The sequence shown here is derived from an EMBL/GenBank/DDBJ whole genome shotgun (WGS) entry which is preliminary data.</text>
</comment>
<dbReference type="RefSeq" id="WP_378164324.1">
    <property type="nucleotide sequence ID" value="NZ_JBHSBU010000001.1"/>
</dbReference>
<accession>A0ABV8MQP4</accession>
<sequence>MSRIELVANAEDHRIARLAAAAIGLACLDAAIPSPLPGVKPGFANIVTLIALDRYGWRTAAWVAGLRVVASSLLFGQLLTPGFFLGAAGALASLLVLAPWSRLPRQWFGPVSASLLAALAHIGAQWLVARYWLVPSPGLIYLLPPLASAALLSGLVNGLIAAAWLARHPCSETAA</sequence>
<feature type="transmembrane region" description="Helical" evidence="1">
    <location>
        <begin position="140"/>
        <end position="166"/>
    </location>
</feature>
<dbReference type="InterPro" id="IPR014535">
    <property type="entry name" value="Hpre_diP_synt_I"/>
</dbReference>
<feature type="transmembrane region" description="Helical" evidence="1">
    <location>
        <begin position="82"/>
        <end position="101"/>
    </location>
</feature>
<keyword evidence="1" id="KW-0812">Transmembrane</keyword>
<evidence type="ECO:0000313" key="3">
    <source>
        <dbReference type="Proteomes" id="UP001595791"/>
    </source>
</evidence>
<dbReference type="PIRSF" id="PIRSF027391">
    <property type="entry name" value="Hpre_diP_synt_I"/>
    <property type="match status" value="1"/>
</dbReference>
<keyword evidence="3" id="KW-1185">Reference proteome</keyword>